<evidence type="ECO:0000313" key="1">
    <source>
        <dbReference type="EMBL" id="KAK4443667.1"/>
    </source>
</evidence>
<reference evidence="1" key="1">
    <citation type="journal article" date="2023" name="Mol. Phylogenet. Evol.">
        <title>Genome-scale phylogeny and comparative genomics of the fungal order Sordariales.</title>
        <authorList>
            <person name="Hensen N."/>
            <person name="Bonometti L."/>
            <person name="Westerberg I."/>
            <person name="Brannstrom I.O."/>
            <person name="Guillou S."/>
            <person name="Cros-Aarteil S."/>
            <person name="Calhoun S."/>
            <person name="Haridas S."/>
            <person name="Kuo A."/>
            <person name="Mondo S."/>
            <person name="Pangilinan J."/>
            <person name="Riley R."/>
            <person name="LaButti K."/>
            <person name="Andreopoulos B."/>
            <person name="Lipzen A."/>
            <person name="Chen C."/>
            <person name="Yan M."/>
            <person name="Daum C."/>
            <person name="Ng V."/>
            <person name="Clum A."/>
            <person name="Steindorff A."/>
            <person name="Ohm R.A."/>
            <person name="Martin F."/>
            <person name="Silar P."/>
            <person name="Natvig D.O."/>
            <person name="Lalanne C."/>
            <person name="Gautier V."/>
            <person name="Ament-Velasquez S.L."/>
            <person name="Kruys A."/>
            <person name="Hutchinson M.I."/>
            <person name="Powell A.J."/>
            <person name="Barry K."/>
            <person name="Miller A.N."/>
            <person name="Grigoriev I.V."/>
            <person name="Debuchy R."/>
            <person name="Gladieux P."/>
            <person name="Hiltunen Thoren M."/>
            <person name="Johannesson H."/>
        </authorList>
    </citation>
    <scope>NUCLEOTIDE SEQUENCE</scope>
    <source>
        <strain evidence="1">PSN243</strain>
    </source>
</reference>
<dbReference type="EMBL" id="MU865989">
    <property type="protein sequence ID" value="KAK4443667.1"/>
    <property type="molecule type" value="Genomic_DNA"/>
</dbReference>
<name>A0AAV9G798_9PEZI</name>
<reference evidence="1" key="2">
    <citation type="submission" date="2023-05" db="EMBL/GenBank/DDBJ databases">
        <authorList>
            <consortium name="Lawrence Berkeley National Laboratory"/>
            <person name="Steindorff A."/>
            <person name="Hensen N."/>
            <person name="Bonometti L."/>
            <person name="Westerberg I."/>
            <person name="Brannstrom I.O."/>
            <person name="Guillou S."/>
            <person name="Cros-Aarteil S."/>
            <person name="Calhoun S."/>
            <person name="Haridas S."/>
            <person name="Kuo A."/>
            <person name="Mondo S."/>
            <person name="Pangilinan J."/>
            <person name="Riley R."/>
            <person name="Labutti K."/>
            <person name="Andreopoulos B."/>
            <person name="Lipzen A."/>
            <person name="Chen C."/>
            <person name="Yanf M."/>
            <person name="Daum C."/>
            <person name="Ng V."/>
            <person name="Clum A."/>
            <person name="Ohm R."/>
            <person name="Martin F."/>
            <person name="Silar P."/>
            <person name="Natvig D."/>
            <person name="Lalanne C."/>
            <person name="Gautier V."/>
            <person name="Ament-Velasquez S.L."/>
            <person name="Kruys A."/>
            <person name="Hutchinson M.I."/>
            <person name="Powell A.J."/>
            <person name="Barry K."/>
            <person name="Miller A.N."/>
            <person name="Grigoriev I.V."/>
            <person name="Debuchy R."/>
            <person name="Gladieux P."/>
            <person name="Thoren M.H."/>
            <person name="Johannesson H."/>
        </authorList>
    </citation>
    <scope>NUCLEOTIDE SEQUENCE</scope>
    <source>
        <strain evidence="1">PSN243</strain>
    </source>
</reference>
<organism evidence="1 2">
    <name type="scientific">Podospora aff. communis PSN243</name>
    <dbReference type="NCBI Taxonomy" id="3040156"/>
    <lineage>
        <taxon>Eukaryota</taxon>
        <taxon>Fungi</taxon>
        <taxon>Dikarya</taxon>
        <taxon>Ascomycota</taxon>
        <taxon>Pezizomycotina</taxon>
        <taxon>Sordariomycetes</taxon>
        <taxon>Sordariomycetidae</taxon>
        <taxon>Sordariales</taxon>
        <taxon>Podosporaceae</taxon>
        <taxon>Podospora</taxon>
    </lineage>
</organism>
<protein>
    <submittedName>
        <fullName evidence="1">Uncharacterized protein</fullName>
    </submittedName>
</protein>
<dbReference type="Proteomes" id="UP001321760">
    <property type="component" value="Unassembled WGS sequence"/>
</dbReference>
<gene>
    <name evidence="1" type="ORF">QBC34DRAFT_430615</name>
</gene>
<proteinExistence type="predicted"/>
<keyword evidence="2" id="KW-1185">Reference proteome</keyword>
<evidence type="ECO:0000313" key="2">
    <source>
        <dbReference type="Proteomes" id="UP001321760"/>
    </source>
</evidence>
<accession>A0AAV9G798</accession>
<sequence>MVKSRPTSETPSTPWDVKLGDLGLAERHRNTKALGNPQRPWHPWLPRSGNRIHQWTDISPSWHDSSVLKHVPLHVNAVVLEEPCPGVQSAAMRKSADKVKLVSG</sequence>
<dbReference type="AlphaFoldDB" id="A0AAV9G798"/>
<comment type="caution">
    <text evidence="1">The sequence shown here is derived from an EMBL/GenBank/DDBJ whole genome shotgun (WGS) entry which is preliminary data.</text>
</comment>